<keyword evidence="2" id="KW-1185">Reference proteome</keyword>
<reference evidence="1 2" key="1">
    <citation type="journal article" date="2020" name="Cell">
        <title>Large-Scale Comparative Analyses of Tick Genomes Elucidate Their Genetic Diversity and Vector Capacities.</title>
        <authorList>
            <consortium name="Tick Genome and Microbiome Consortium (TIGMIC)"/>
            <person name="Jia N."/>
            <person name="Wang J."/>
            <person name="Shi W."/>
            <person name="Du L."/>
            <person name="Sun Y."/>
            <person name="Zhan W."/>
            <person name="Jiang J.F."/>
            <person name="Wang Q."/>
            <person name="Zhang B."/>
            <person name="Ji P."/>
            <person name="Bell-Sakyi L."/>
            <person name="Cui X.M."/>
            <person name="Yuan T.T."/>
            <person name="Jiang B.G."/>
            <person name="Yang W.F."/>
            <person name="Lam T.T."/>
            <person name="Chang Q.C."/>
            <person name="Ding S.J."/>
            <person name="Wang X.J."/>
            <person name="Zhu J.G."/>
            <person name="Ruan X.D."/>
            <person name="Zhao L."/>
            <person name="Wei J.T."/>
            <person name="Ye R.Z."/>
            <person name="Que T.C."/>
            <person name="Du C.H."/>
            <person name="Zhou Y.H."/>
            <person name="Cheng J.X."/>
            <person name="Dai P.F."/>
            <person name="Guo W.B."/>
            <person name="Han X.H."/>
            <person name="Huang E.J."/>
            <person name="Li L.F."/>
            <person name="Wei W."/>
            <person name="Gao Y.C."/>
            <person name="Liu J.Z."/>
            <person name="Shao H.Z."/>
            <person name="Wang X."/>
            <person name="Wang C.C."/>
            <person name="Yang T.C."/>
            <person name="Huo Q.B."/>
            <person name="Li W."/>
            <person name="Chen H.Y."/>
            <person name="Chen S.E."/>
            <person name="Zhou L.G."/>
            <person name="Ni X.B."/>
            <person name="Tian J.H."/>
            <person name="Sheng Y."/>
            <person name="Liu T."/>
            <person name="Pan Y.S."/>
            <person name="Xia L.Y."/>
            <person name="Li J."/>
            <person name="Zhao F."/>
            <person name="Cao W.C."/>
        </authorList>
    </citation>
    <scope>NUCLEOTIDE SEQUENCE [LARGE SCALE GENOMIC DNA]</scope>
    <source>
        <strain evidence="1">Iper-2018</strain>
    </source>
</reference>
<sequence length="274" mass="30905">MDTQSFGIPLLTPRNGAVEVEGEEITPEEFHSSGGCWMPILLQGPSRKESAKPSGRPPKLPEDDAKIVFRLSGGLNVRKEDRVLVQRSIQRAAQLSSENAGHDAFRFNEDQNTLIVSTPALLERRQIRRSALYKPQGTNLRSCSVRNTARRHHQGCNSRDTGRGLRARRSKQPSHGEEPKRAPRQTDGPFQVGSRAFQGPEGAVLDHVRQRGVQVKPVQEKDRSMRYVRRSRTSDRRVPAAERATVQDLQRSKPYRWPRVLAVVRHLRQGSPHG</sequence>
<gene>
    <name evidence="1" type="ORF">HPB47_013974</name>
</gene>
<comment type="caution">
    <text evidence="1">The sequence shown here is derived from an EMBL/GenBank/DDBJ whole genome shotgun (WGS) entry which is preliminary data.</text>
</comment>
<dbReference type="EMBL" id="JABSTQ010002242">
    <property type="protein sequence ID" value="KAG0444278.1"/>
    <property type="molecule type" value="Genomic_DNA"/>
</dbReference>
<proteinExistence type="predicted"/>
<organism evidence="1 2">
    <name type="scientific">Ixodes persulcatus</name>
    <name type="common">Taiga tick</name>
    <dbReference type="NCBI Taxonomy" id="34615"/>
    <lineage>
        <taxon>Eukaryota</taxon>
        <taxon>Metazoa</taxon>
        <taxon>Ecdysozoa</taxon>
        <taxon>Arthropoda</taxon>
        <taxon>Chelicerata</taxon>
        <taxon>Arachnida</taxon>
        <taxon>Acari</taxon>
        <taxon>Parasitiformes</taxon>
        <taxon>Ixodida</taxon>
        <taxon>Ixodoidea</taxon>
        <taxon>Ixodidae</taxon>
        <taxon>Ixodinae</taxon>
        <taxon>Ixodes</taxon>
    </lineage>
</organism>
<protein>
    <submittedName>
        <fullName evidence="1">Uncharacterized protein</fullName>
    </submittedName>
</protein>
<name>A0AC60QZQ5_IXOPE</name>
<accession>A0AC60QZQ5</accession>
<evidence type="ECO:0000313" key="2">
    <source>
        <dbReference type="Proteomes" id="UP000805193"/>
    </source>
</evidence>
<dbReference type="Proteomes" id="UP000805193">
    <property type="component" value="Unassembled WGS sequence"/>
</dbReference>
<evidence type="ECO:0000313" key="1">
    <source>
        <dbReference type="EMBL" id="KAG0444278.1"/>
    </source>
</evidence>